<dbReference type="InterPro" id="IPR018584">
    <property type="entry name" value="GT87"/>
</dbReference>
<dbReference type="GO" id="GO:0016758">
    <property type="term" value="F:hexosyltransferase activity"/>
    <property type="evidence" value="ECO:0007669"/>
    <property type="project" value="InterPro"/>
</dbReference>
<keyword evidence="11" id="KW-1185">Reference proteome</keyword>
<organism evidence="10 11">
    <name type="scientific">Nocardioides cavernaquae</name>
    <dbReference type="NCBI Taxonomy" id="2321396"/>
    <lineage>
        <taxon>Bacteria</taxon>
        <taxon>Bacillati</taxon>
        <taxon>Actinomycetota</taxon>
        <taxon>Actinomycetes</taxon>
        <taxon>Propionibacteriales</taxon>
        <taxon>Nocardioidaceae</taxon>
        <taxon>Nocardioides</taxon>
    </lineage>
</organism>
<gene>
    <name evidence="10" type="ORF">D4739_08060</name>
</gene>
<dbReference type="GO" id="GO:0005886">
    <property type="term" value="C:plasma membrane"/>
    <property type="evidence" value="ECO:0007669"/>
    <property type="project" value="UniProtKB-SubCell"/>
</dbReference>
<comment type="subcellular location">
    <subcellularLocation>
        <location evidence="1">Cell membrane</location>
        <topology evidence="1">Multi-pass membrane protein</topology>
    </subcellularLocation>
</comment>
<feature type="transmembrane region" description="Helical" evidence="9">
    <location>
        <begin position="283"/>
        <end position="304"/>
    </location>
</feature>
<keyword evidence="2" id="KW-1003">Cell membrane</keyword>
<comment type="similarity">
    <text evidence="7">Belongs to the glycosyltransferase 87 family.</text>
</comment>
<comment type="caution">
    <text evidence="10">The sequence shown here is derived from an EMBL/GenBank/DDBJ whole genome shotgun (WGS) entry which is preliminary data.</text>
</comment>
<feature type="transmembrane region" description="Helical" evidence="9">
    <location>
        <begin position="148"/>
        <end position="181"/>
    </location>
</feature>
<dbReference type="RefSeq" id="WP_120060108.1">
    <property type="nucleotide sequence ID" value="NZ_QYRP01000002.1"/>
</dbReference>
<feature type="region of interest" description="Disordered" evidence="8">
    <location>
        <begin position="1"/>
        <end position="20"/>
    </location>
</feature>
<evidence type="ECO:0000256" key="2">
    <source>
        <dbReference type="ARBA" id="ARBA00022475"/>
    </source>
</evidence>
<protein>
    <submittedName>
        <fullName evidence="10">DUF2029 domain-containing protein</fullName>
    </submittedName>
</protein>
<evidence type="ECO:0000256" key="7">
    <source>
        <dbReference type="ARBA" id="ARBA00024033"/>
    </source>
</evidence>
<evidence type="ECO:0000313" key="10">
    <source>
        <dbReference type="EMBL" id="RJS46169.1"/>
    </source>
</evidence>
<feature type="transmembrane region" description="Helical" evidence="9">
    <location>
        <begin position="340"/>
        <end position="364"/>
    </location>
</feature>
<keyword evidence="3" id="KW-0808">Transferase</keyword>
<reference evidence="11" key="1">
    <citation type="submission" date="2018-09" db="EMBL/GenBank/DDBJ databases">
        <authorList>
            <person name="Zhu H."/>
        </authorList>
    </citation>
    <scope>NUCLEOTIDE SEQUENCE [LARGE SCALE GENOMIC DNA]</scope>
    <source>
        <strain evidence="11">K1W22B-1</strain>
    </source>
</reference>
<proteinExistence type="inferred from homology"/>
<evidence type="ECO:0000256" key="3">
    <source>
        <dbReference type="ARBA" id="ARBA00022679"/>
    </source>
</evidence>
<evidence type="ECO:0000256" key="9">
    <source>
        <dbReference type="SAM" id="Phobius"/>
    </source>
</evidence>
<keyword evidence="4 9" id="KW-0812">Transmembrane</keyword>
<feature type="transmembrane region" description="Helical" evidence="9">
    <location>
        <begin position="41"/>
        <end position="60"/>
    </location>
</feature>
<sequence>MSIEPVVPSRREANSGAPKGQVWSAEQSVLARRNVSSGRRLRPLLILAALVGIWCGYRALSGGFVDLAVYRFGGIAVLDGPRLYAEGTPGTGLPFTYPPFSALAMVPLAVLPFALLVAVWNAASVVVLGLVVDRFLRVARSVPVSPRLLAAVTAGALVIEPVWSSLAFGQINIFLLALVAFDLLRSDRRHAGWMVGVAAGLKLTPLLFLVFLLLIGRFRAARTGALAFLATVGVGFVLVPGASWTYWTSLLWDAGRVGGVAYSGNQSVMGVLYRVTGHEPGTVVWFLIAGSLAGLTLLVAALTWRRGRPELAVCTAALAMLMASPISWSHHWVWAVPLVLVLWPVSRVVAVLATALFASSVIWVPPRTGMQELAWTPAEQVYGNSYLIAALLLAAYVGWIALRRPASR</sequence>
<evidence type="ECO:0000256" key="6">
    <source>
        <dbReference type="ARBA" id="ARBA00023136"/>
    </source>
</evidence>
<feature type="transmembrane region" description="Helical" evidence="9">
    <location>
        <begin position="385"/>
        <end position="402"/>
    </location>
</feature>
<accession>A0A3A5H646</accession>
<keyword evidence="6 9" id="KW-0472">Membrane</keyword>
<evidence type="ECO:0000256" key="8">
    <source>
        <dbReference type="SAM" id="MobiDB-lite"/>
    </source>
</evidence>
<evidence type="ECO:0000313" key="11">
    <source>
        <dbReference type="Proteomes" id="UP000276542"/>
    </source>
</evidence>
<dbReference type="OrthoDB" id="9774600at2"/>
<dbReference type="Pfam" id="PF09594">
    <property type="entry name" value="GT87"/>
    <property type="match status" value="1"/>
</dbReference>
<dbReference type="AlphaFoldDB" id="A0A3A5H646"/>
<feature type="transmembrane region" description="Helical" evidence="9">
    <location>
        <begin position="193"/>
        <end position="214"/>
    </location>
</feature>
<dbReference type="EMBL" id="QYRP01000002">
    <property type="protein sequence ID" value="RJS46169.1"/>
    <property type="molecule type" value="Genomic_DNA"/>
</dbReference>
<feature type="transmembrane region" description="Helical" evidence="9">
    <location>
        <begin position="311"/>
        <end position="328"/>
    </location>
</feature>
<evidence type="ECO:0000256" key="1">
    <source>
        <dbReference type="ARBA" id="ARBA00004651"/>
    </source>
</evidence>
<dbReference type="Proteomes" id="UP000276542">
    <property type="component" value="Unassembled WGS sequence"/>
</dbReference>
<feature type="transmembrane region" description="Helical" evidence="9">
    <location>
        <begin position="109"/>
        <end position="136"/>
    </location>
</feature>
<keyword evidence="5 9" id="KW-1133">Transmembrane helix</keyword>
<evidence type="ECO:0000256" key="4">
    <source>
        <dbReference type="ARBA" id="ARBA00022692"/>
    </source>
</evidence>
<evidence type="ECO:0000256" key="5">
    <source>
        <dbReference type="ARBA" id="ARBA00022989"/>
    </source>
</evidence>
<feature type="transmembrane region" description="Helical" evidence="9">
    <location>
        <begin position="226"/>
        <end position="247"/>
    </location>
</feature>
<name>A0A3A5H646_9ACTN</name>